<reference evidence="1" key="1">
    <citation type="submission" date="2023-03" db="EMBL/GenBank/DDBJ databases">
        <title>Chitinimonas shenzhenensis gen. nov., sp. nov., a novel member of family Burkholderiaceae isolated from activated sludge collected in Shen Zhen, China.</title>
        <authorList>
            <person name="Wang X."/>
        </authorList>
    </citation>
    <scope>NUCLEOTIDE SEQUENCE</scope>
    <source>
        <strain evidence="1">DQS-5</strain>
    </source>
</reference>
<name>A0ABT7DY98_9NEIS</name>
<accession>A0ABT7DY98</accession>
<dbReference type="EMBL" id="JARRAF010000014">
    <property type="protein sequence ID" value="MDK2125047.1"/>
    <property type="molecule type" value="Genomic_DNA"/>
</dbReference>
<comment type="caution">
    <text evidence="1">The sequence shown here is derived from an EMBL/GenBank/DDBJ whole genome shotgun (WGS) entry which is preliminary data.</text>
</comment>
<evidence type="ECO:0000313" key="2">
    <source>
        <dbReference type="Proteomes" id="UP001172778"/>
    </source>
</evidence>
<organism evidence="1 2">
    <name type="scientific">Parachitinimonas caeni</name>
    <dbReference type="NCBI Taxonomy" id="3031301"/>
    <lineage>
        <taxon>Bacteria</taxon>
        <taxon>Pseudomonadati</taxon>
        <taxon>Pseudomonadota</taxon>
        <taxon>Betaproteobacteria</taxon>
        <taxon>Neisseriales</taxon>
        <taxon>Chitinibacteraceae</taxon>
        <taxon>Parachitinimonas</taxon>
    </lineage>
</organism>
<dbReference type="RefSeq" id="WP_284101358.1">
    <property type="nucleotide sequence ID" value="NZ_JARRAF010000014.1"/>
</dbReference>
<keyword evidence="2" id="KW-1185">Reference proteome</keyword>
<protein>
    <recommendedName>
        <fullName evidence="3">Piwi domain-containing protein</fullName>
    </recommendedName>
</protein>
<evidence type="ECO:0008006" key="3">
    <source>
        <dbReference type="Google" id="ProtNLM"/>
    </source>
</evidence>
<evidence type="ECO:0000313" key="1">
    <source>
        <dbReference type="EMBL" id="MDK2125047.1"/>
    </source>
</evidence>
<dbReference type="Proteomes" id="UP001172778">
    <property type="component" value="Unassembled WGS sequence"/>
</dbReference>
<proteinExistence type="predicted"/>
<sequence>MSLRRDFKNLGDEGAALGALKAILDNFGEGYLASKDQKKPLSMLWSRTDRLATVELFIFGSCLQKVLASNREWAKKVIREIKKSDVKARGLCTEIIYIGYFGSEKWKIDPAVKNNPGYDFSLSGSEGKRQYISVKNIDISDAYKAFETRSRRLRSKWREKLRLTGLNFGLRVQAQMPLEQEHFDLIIAAFQKLEIQSLPIFEPVPGVMVAVHELQTNARISVGHVSDSVLIHCPSPATEMERYASKIRSAASNIYKHTSGDKNAIRVVFIRMHVNADSEVVKKQADLIVNEPDSKADCIIIYQPSYVRDASNNSLINHCLMLSANVMFAEKSHHFGVGKVVMPVGTISFEPAKVQMRNLQTGDTKLLASSDYIFQQADVFQASTGQGEYMDMGSPGPGFRLHTVFSDAGQSVLFSSKINAEKDDLLLI</sequence>
<gene>
    <name evidence="1" type="ORF">PZA18_13415</name>
</gene>